<dbReference type="Pfam" id="PF09907">
    <property type="entry name" value="HigB_toxin"/>
    <property type="match status" value="1"/>
</dbReference>
<evidence type="ECO:0000313" key="2">
    <source>
        <dbReference type="Proteomes" id="UP000515291"/>
    </source>
</evidence>
<reference evidence="2" key="1">
    <citation type="journal article" date="2020" name="Mol. Plant Microbe">
        <title>Rhizobial microsymbionts of the narrowly endemic Oxytropis species growing in Kamchatka are characterized by significant genetic diversity and possess a set of genes that are associated with T3SS and T6SS secretion systems and can affect the development of symbiosis.</title>
        <authorList>
            <person name="Safronova V."/>
            <person name="Guro P."/>
            <person name="Sazanova A."/>
            <person name="Kuznetsova I."/>
            <person name="Belimov A."/>
            <person name="Yakubov V."/>
            <person name="Chirak E."/>
            <person name="Afonin A."/>
            <person name="Gogolev Y."/>
            <person name="Andronov E."/>
            <person name="Tikhonovich I."/>
        </authorList>
    </citation>
    <scope>NUCLEOTIDE SEQUENCE [LARGE SCALE GENOMIC DNA]</scope>
    <source>
        <strain evidence="2">581</strain>
    </source>
</reference>
<dbReference type="GO" id="GO:0004519">
    <property type="term" value="F:endonuclease activity"/>
    <property type="evidence" value="ECO:0007669"/>
    <property type="project" value="InterPro"/>
</dbReference>
<dbReference type="Proteomes" id="UP000515291">
    <property type="component" value="Chromosome"/>
</dbReference>
<gene>
    <name evidence="1" type="ORF">HB776_14755</name>
</gene>
<proteinExistence type="predicted"/>
<dbReference type="GO" id="GO:0110001">
    <property type="term" value="C:toxin-antitoxin complex"/>
    <property type="evidence" value="ECO:0007669"/>
    <property type="project" value="InterPro"/>
</dbReference>
<accession>A0A7G6U014</accession>
<organism evidence="1 2">
    <name type="scientific">Tardiphaga robiniae</name>
    <dbReference type="NCBI Taxonomy" id="943830"/>
    <lineage>
        <taxon>Bacteria</taxon>
        <taxon>Pseudomonadati</taxon>
        <taxon>Pseudomonadota</taxon>
        <taxon>Alphaproteobacteria</taxon>
        <taxon>Hyphomicrobiales</taxon>
        <taxon>Nitrobacteraceae</taxon>
        <taxon>Tardiphaga</taxon>
    </lineage>
</organism>
<dbReference type="AlphaFoldDB" id="A0A7G6U014"/>
<name>A0A7G6U014_9BRAD</name>
<protein>
    <submittedName>
        <fullName evidence="1">Type II toxin-antitoxin system HigB family toxin</fullName>
    </submittedName>
</protein>
<dbReference type="EMBL" id="CP050292">
    <property type="protein sequence ID" value="QND72346.1"/>
    <property type="molecule type" value="Genomic_DNA"/>
</dbReference>
<evidence type="ECO:0000313" key="1">
    <source>
        <dbReference type="EMBL" id="QND72346.1"/>
    </source>
</evidence>
<dbReference type="KEGG" id="trb:HB776_14755"/>
<dbReference type="InterPro" id="IPR018669">
    <property type="entry name" value="Toxin_HigB"/>
</dbReference>
<dbReference type="GO" id="GO:0003723">
    <property type="term" value="F:RNA binding"/>
    <property type="evidence" value="ECO:0007669"/>
    <property type="project" value="InterPro"/>
</dbReference>
<sequence length="93" mass="10777">MRVISNSALVSFSATHSAASIPLQAWRKIVESRLFKNFAEMKATFNAIDRVGPYYVFDIGGNKFRIVAAIHFDKQRLYVRHVFTHKEYDAWKP</sequence>